<dbReference type="InterPro" id="IPR001547">
    <property type="entry name" value="Glyco_hydro_5"/>
</dbReference>
<feature type="compositionally biased region" description="Low complexity" evidence="5">
    <location>
        <begin position="397"/>
        <end position="411"/>
    </location>
</feature>
<keyword evidence="6" id="KW-0472">Membrane</keyword>
<evidence type="ECO:0000259" key="7">
    <source>
        <dbReference type="Pfam" id="PF00150"/>
    </source>
</evidence>
<dbReference type="GO" id="GO:0008810">
    <property type="term" value="F:cellulase activity"/>
    <property type="evidence" value="ECO:0007669"/>
    <property type="project" value="UniProtKB-EC"/>
</dbReference>
<organism evidence="8">
    <name type="scientific">uncultured microorganism</name>
    <dbReference type="NCBI Taxonomy" id="358574"/>
    <lineage>
        <taxon>unclassified sequences</taxon>
        <taxon>environmental samples</taxon>
    </lineage>
</organism>
<keyword evidence="1 8" id="KW-0378">Hydrolase</keyword>
<keyword evidence="6" id="KW-1133">Transmembrane helix</keyword>
<accession>H2DLA1</accession>
<dbReference type="InterPro" id="IPR017853">
    <property type="entry name" value="GH"/>
</dbReference>
<proteinExistence type="predicted"/>
<evidence type="ECO:0000256" key="2">
    <source>
        <dbReference type="ARBA" id="ARBA00023277"/>
    </source>
</evidence>
<feature type="domain" description="Glycoside hydrolase family 5" evidence="7">
    <location>
        <begin position="56"/>
        <end position="352"/>
    </location>
</feature>
<dbReference type="GO" id="GO:0009251">
    <property type="term" value="P:glucan catabolic process"/>
    <property type="evidence" value="ECO:0007669"/>
    <property type="project" value="TreeGrafter"/>
</dbReference>
<evidence type="ECO:0000256" key="1">
    <source>
        <dbReference type="ARBA" id="ARBA00022801"/>
    </source>
</evidence>
<dbReference type="SUPFAM" id="SSF51445">
    <property type="entry name" value="(Trans)glycosidases"/>
    <property type="match status" value="1"/>
</dbReference>
<feature type="transmembrane region" description="Helical" evidence="6">
    <location>
        <begin position="444"/>
        <end position="467"/>
    </location>
</feature>
<keyword evidence="4" id="KW-0624">Polysaccharide degradation</keyword>
<dbReference type="GO" id="GO:0008422">
    <property type="term" value="F:beta-glucosidase activity"/>
    <property type="evidence" value="ECO:0007669"/>
    <property type="project" value="TreeGrafter"/>
</dbReference>
<sequence length="473" mass="51859">MRSVRKMFCALTAVVFMLSAVPFPRVVRADNVMTAQEQVEAMDIGWNLGNTLDSYGTWITDVNPQTVETCWGNPMTTRQMIAAVRDRGFNTIRIPVTWAQFLDSNGNVDPAWMARVREVVDWSLEEGLYVILNVHHDTGEHGSDKVCWLIADTGTYDSVSGRFASLWTQIANEFKDYDNRLMFEGYNEMLDMNNTWNAPSTGNGAYDAVNSFAQLFVDTVRATGGNNATRNLIVNTYVASADQSVLNAFVLPTDTVSGHLICEVHAYTPWNFCSHEGDASYTSFDSNCQSQIDGLMSSLRSFSDSRGVPVIIGEFGVENQNNDSDRASYAAYYVQKATENGIRCIWWDNGQADYGGYQIFDRNSLTWNESITSALIDNAPSGQAAEVTAETEETEAAETTSSSLPSETSAAQVTSVSETSAAVPETAPSDTEYSQLVNGNKKSFTVIFVIGGAVVAAAYIGLFLLGIKTGKRR</sequence>
<name>H2DLA1_9ZZZZ</name>
<keyword evidence="2" id="KW-0119">Carbohydrate metabolism</keyword>
<evidence type="ECO:0000256" key="3">
    <source>
        <dbReference type="ARBA" id="ARBA00023295"/>
    </source>
</evidence>
<dbReference type="Pfam" id="PF00150">
    <property type="entry name" value="Cellulase"/>
    <property type="match status" value="1"/>
</dbReference>
<evidence type="ECO:0000256" key="6">
    <source>
        <dbReference type="SAM" id="Phobius"/>
    </source>
</evidence>
<dbReference type="InterPro" id="IPR050386">
    <property type="entry name" value="Glycosyl_hydrolase_5"/>
</dbReference>
<dbReference type="EMBL" id="JN625226">
    <property type="protein sequence ID" value="AEX97596.1"/>
    <property type="molecule type" value="Genomic_DNA"/>
</dbReference>
<evidence type="ECO:0000256" key="4">
    <source>
        <dbReference type="ARBA" id="ARBA00023326"/>
    </source>
</evidence>
<dbReference type="GO" id="GO:0005576">
    <property type="term" value="C:extracellular region"/>
    <property type="evidence" value="ECO:0007669"/>
    <property type="project" value="TreeGrafter"/>
</dbReference>
<keyword evidence="3 8" id="KW-0326">Glycosidase</keyword>
<dbReference type="AlphaFoldDB" id="H2DLA1"/>
<protein>
    <submittedName>
        <fullName evidence="8">Cellulase</fullName>
        <ecNumber evidence="8">3.2.1.4</ecNumber>
    </submittedName>
</protein>
<keyword evidence="6" id="KW-0812">Transmembrane</keyword>
<dbReference type="PANTHER" id="PTHR31297">
    <property type="entry name" value="GLUCAN ENDO-1,6-BETA-GLUCOSIDASE B"/>
    <property type="match status" value="1"/>
</dbReference>
<evidence type="ECO:0000256" key="5">
    <source>
        <dbReference type="SAM" id="MobiDB-lite"/>
    </source>
</evidence>
<reference evidence="8" key="1">
    <citation type="submission" date="2011-08" db="EMBL/GenBank/DDBJ databases">
        <title>Cloning, expression and characterization of two novel uncultured microorganism family 5 cellulases from buffalo rumen.</title>
        <authorList>
            <person name="Sathitkowitchai W."/>
            <person name="Pokathikorn P."/>
            <person name="Sae-Tang K."/>
            <person name="Tanapongpipat S."/>
            <person name="Jirajaroenrat K."/>
        </authorList>
    </citation>
    <scope>NUCLEOTIDE SEQUENCE</scope>
</reference>
<evidence type="ECO:0000313" key="8">
    <source>
        <dbReference type="EMBL" id="AEX97596.1"/>
    </source>
</evidence>
<dbReference type="Gene3D" id="3.20.20.80">
    <property type="entry name" value="Glycosidases"/>
    <property type="match status" value="1"/>
</dbReference>
<dbReference type="PANTHER" id="PTHR31297:SF41">
    <property type="entry name" value="ENDOGLUCANASE, PUTATIVE (AFU_ORTHOLOGUE AFUA_5G01830)-RELATED"/>
    <property type="match status" value="1"/>
</dbReference>
<dbReference type="EC" id="3.2.1.4" evidence="8"/>
<feature type="region of interest" description="Disordered" evidence="5">
    <location>
        <begin position="394"/>
        <end position="432"/>
    </location>
</feature>